<dbReference type="Proteomes" id="UP000419743">
    <property type="component" value="Unassembled WGS sequence"/>
</dbReference>
<sequence>MTTTHRLHLTIDDQIENRYLPVAFELPPGSDSVEVRLSYDTSAGVLDLGCEGPAGWRGWSGGARSRFVITPTAATPGYLPGELETGEWHVILGLHQLPGAGLDVVLEVDAPATGAVESEPAAAVEQGPPRGSTRGLPAPDGLTWFAGDFHAHTLHSDGAESIDQLAARASAAGLDFLAVTDHNTTSHHPHLPGVGARHSVTLLPGQEVTTARGHANAFGDIGWIDFRESAQRWVHEVAARGGVLSVNHAVDGDCAWQHPLTTLPRALELWHISWFRDLTATFPWAFWARWGDVVPIGGSDFHKPGQGWTLGTPTTWVAATENTPEAILAGVQAGRTSISVGVRPDATPDPLHTPMLLRLGADLVALSAEGSVLVDIEGARRRVTGPSVTVASSWGTGPYRLEDPDRRVLAICA</sequence>
<evidence type="ECO:0000259" key="1">
    <source>
        <dbReference type="SMART" id="SM00481"/>
    </source>
</evidence>
<proteinExistence type="predicted"/>
<name>A0A7M4DPE2_9MICO</name>
<organism evidence="2 3">
    <name type="scientific">Occultella aeris</name>
    <dbReference type="NCBI Taxonomy" id="2761496"/>
    <lineage>
        <taxon>Bacteria</taxon>
        <taxon>Bacillati</taxon>
        <taxon>Actinomycetota</taxon>
        <taxon>Actinomycetes</taxon>
        <taxon>Micrococcales</taxon>
        <taxon>Ruaniaceae</taxon>
        <taxon>Occultella</taxon>
    </lineage>
</organism>
<dbReference type="Pfam" id="PF02811">
    <property type="entry name" value="PHP"/>
    <property type="match status" value="1"/>
</dbReference>
<dbReference type="RefSeq" id="WP_156742646.1">
    <property type="nucleotide sequence ID" value="NZ_CACRYJ010000058.1"/>
</dbReference>
<dbReference type="EMBL" id="CACRYJ010000058">
    <property type="protein sequence ID" value="VZO39328.1"/>
    <property type="molecule type" value="Genomic_DNA"/>
</dbReference>
<feature type="domain" description="Polymerase/histidinol phosphatase N-terminal" evidence="1">
    <location>
        <begin position="147"/>
        <end position="212"/>
    </location>
</feature>
<dbReference type="InterPro" id="IPR052018">
    <property type="entry name" value="PHP_domain"/>
</dbReference>
<dbReference type="InterPro" id="IPR004013">
    <property type="entry name" value="PHP_dom"/>
</dbReference>
<protein>
    <recommendedName>
        <fullName evidence="1">Polymerase/histidinol phosphatase N-terminal domain-containing protein</fullName>
    </recommendedName>
</protein>
<dbReference type="GO" id="GO:0035312">
    <property type="term" value="F:5'-3' DNA exonuclease activity"/>
    <property type="evidence" value="ECO:0007669"/>
    <property type="project" value="TreeGrafter"/>
</dbReference>
<dbReference type="InterPro" id="IPR003141">
    <property type="entry name" value="Pol/His_phosphatase_N"/>
</dbReference>
<dbReference type="InterPro" id="IPR016195">
    <property type="entry name" value="Pol/histidinol_Pase-like"/>
</dbReference>
<accession>A0A7M4DPE2</accession>
<dbReference type="GO" id="GO:0004534">
    <property type="term" value="F:5'-3' RNA exonuclease activity"/>
    <property type="evidence" value="ECO:0007669"/>
    <property type="project" value="TreeGrafter"/>
</dbReference>
<dbReference type="PANTHER" id="PTHR42924">
    <property type="entry name" value="EXONUCLEASE"/>
    <property type="match status" value="1"/>
</dbReference>
<gene>
    <name evidence="2" type="ORF">HALOF300_04024</name>
</gene>
<dbReference type="AlphaFoldDB" id="A0A7M4DPE2"/>
<dbReference type="NCBIfam" id="NF038032">
    <property type="entry name" value="CehA_McbA_metalo"/>
    <property type="match status" value="1"/>
</dbReference>
<reference evidence="2 3" key="1">
    <citation type="submission" date="2019-11" db="EMBL/GenBank/DDBJ databases">
        <authorList>
            <person name="Criscuolo A."/>
        </authorList>
    </citation>
    <scope>NUCLEOTIDE SEQUENCE [LARGE SCALE GENOMIC DNA]</scope>
    <source>
        <strain evidence="2">CIP111667</strain>
    </source>
</reference>
<dbReference type="SMART" id="SM00481">
    <property type="entry name" value="POLIIIAc"/>
    <property type="match status" value="1"/>
</dbReference>
<evidence type="ECO:0000313" key="2">
    <source>
        <dbReference type="EMBL" id="VZO39328.1"/>
    </source>
</evidence>
<keyword evidence="3" id="KW-1185">Reference proteome</keyword>
<comment type="caution">
    <text evidence="2">The sequence shown here is derived from an EMBL/GenBank/DDBJ whole genome shotgun (WGS) entry which is preliminary data.</text>
</comment>
<evidence type="ECO:0000313" key="3">
    <source>
        <dbReference type="Proteomes" id="UP000419743"/>
    </source>
</evidence>
<dbReference type="Gene3D" id="3.20.20.140">
    <property type="entry name" value="Metal-dependent hydrolases"/>
    <property type="match status" value="1"/>
</dbReference>
<dbReference type="SUPFAM" id="SSF89550">
    <property type="entry name" value="PHP domain-like"/>
    <property type="match status" value="1"/>
</dbReference>
<dbReference type="PANTHER" id="PTHR42924:SF3">
    <property type="entry name" value="POLYMERASE_HISTIDINOL PHOSPHATASE N-TERMINAL DOMAIN-CONTAINING PROTEIN"/>
    <property type="match status" value="1"/>
</dbReference>